<evidence type="ECO:0000313" key="5">
    <source>
        <dbReference type="Proteomes" id="UP000184395"/>
    </source>
</evidence>
<feature type="domain" description="Isochorismatase-like" evidence="2">
    <location>
        <begin position="16"/>
        <end position="203"/>
    </location>
</feature>
<dbReference type="KEGG" id="pts:CUJ90_27810"/>
<dbReference type="EC" id="3.5.1.110" evidence="3"/>
<dbReference type="Proteomes" id="UP000184395">
    <property type="component" value="Unassembled WGS sequence"/>
</dbReference>
<dbReference type="AlphaFoldDB" id="A0A1M6KCP7"/>
<gene>
    <name evidence="3" type="ORF">J2804_000299</name>
    <name evidence="4" type="ORF">SAMN05192548_1003177</name>
</gene>
<sequence length="216" mass="23186">MTAPSMNEWLAPGGVALCIIDIQVDFGSPEGALAQMGVPVADVAPAIENAGRLATLARQAGIPVIFAGLKTDPATDSPAWIKWMRYRNVDPACAYAVCRDGSGGEAFYQVVPEAGDQIVWKQRYSAFVGTDLDSRLRAQGIDTLVICGLTTECCVDSTVRDAFQRDWLVVVAGDACGAYRDDFHHNTLEVLAENFAVVLDTDDIVGMWNGRVTKGS</sequence>
<evidence type="ECO:0000259" key="2">
    <source>
        <dbReference type="Pfam" id="PF00857"/>
    </source>
</evidence>
<reference evidence="3 6" key="2">
    <citation type="submission" date="2023-07" db="EMBL/GenBank/DDBJ databases">
        <title>Sorghum-associated microbial communities from plants grown in Nebraska, USA.</title>
        <authorList>
            <person name="Schachtman D."/>
        </authorList>
    </citation>
    <scope>NUCLEOTIDE SEQUENCE [LARGE SCALE GENOMIC DNA]</scope>
    <source>
        <strain evidence="3 6">DS1316</strain>
    </source>
</reference>
<dbReference type="STRING" id="169427.SAMN05192548_1003177"/>
<evidence type="ECO:0000313" key="4">
    <source>
        <dbReference type="EMBL" id="SHJ56721.1"/>
    </source>
</evidence>
<evidence type="ECO:0000313" key="6">
    <source>
        <dbReference type="Proteomes" id="UP001264340"/>
    </source>
</evidence>
<reference evidence="4 5" key="1">
    <citation type="submission" date="2016-11" db="EMBL/GenBank/DDBJ databases">
        <authorList>
            <person name="Jaros S."/>
            <person name="Januszkiewicz K."/>
            <person name="Wedrychowicz H."/>
        </authorList>
    </citation>
    <scope>NUCLEOTIDE SEQUENCE [LARGE SCALE GENOMIC DNA]</scope>
    <source>
        <strain evidence="4 5">LMG 20594</strain>
    </source>
</reference>
<dbReference type="Pfam" id="PF00857">
    <property type="entry name" value="Isochorismatase"/>
    <property type="match status" value="1"/>
</dbReference>
<dbReference type="EMBL" id="JAVDRP010000001">
    <property type="protein sequence ID" value="MDR6406911.1"/>
    <property type="molecule type" value="Genomic_DNA"/>
</dbReference>
<dbReference type="CDD" id="cd00431">
    <property type="entry name" value="cysteine_hydrolases"/>
    <property type="match status" value="1"/>
</dbReference>
<dbReference type="Gene3D" id="3.40.50.850">
    <property type="entry name" value="Isochorismatase-like"/>
    <property type="match status" value="1"/>
</dbReference>
<dbReference type="InterPro" id="IPR036380">
    <property type="entry name" value="Isochorismatase-like_sf"/>
</dbReference>
<dbReference type="InterPro" id="IPR000868">
    <property type="entry name" value="Isochorismatase-like_dom"/>
</dbReference>
<dbReference type="InterPro" id="IPR050272">
    <property type="entry name" value="Isochorismatase-like_hydrls"/>
</dbReference>
<evidence type="ECO:0000313" key="3">
    <source>
        <dbReference type="EMBL" id="MDR6406911.1"/>
    </source>
</evidence>
<dbReference type="EMBL" id="FRAB01000003">
    <property type="protein sequence ID" value="SHJ56721.1"/>
    <property type="molecule type" value="Genomic_DNA"/>
</dbReference>
<dbReference type="GeneID" id="301981931"/>
<dbReference type="RefSeq" id="WP_073427401.1">
    <property type="nucleotide sequence ID" value="NZ_CP024942.1"/>
</dbReference>
<name>A0A1M6KCP7_9BURK</name>
<dbReference type="SUPFAM" id="SSF52499">
    <property type="entry name" value="Isochorismatase-like hydrolases"/>
    <property type="match status" value="1"/>
</dbReference>
<evidence type="ECO:0000256" key="1">
    <source>
        <dbReference type="ARBA" id="ARBA00022801"/>
    </source>
</evidence>
<dbReference type="GO" id="GO:0016787">
    <property type="term" value="F:hydrolase activity"/>
    <property type="evidence" value="ECO:0007669"/>
    <property type="project" value="UniProtKB-KW"/>
</dbReference>
<dbReference type="PANTHER" id="PTHR43540">
    <property type="entry name" value="PEROXYUREIDOACRYLATE/UREIDOACRYLATE AMIDOHYDROLASE-RELATED"/>
    <property type="match status" value="1"/>
</dbReference>
<proteinExistence type="predicted"/>
<accession>A0A1M6KCP7</accession>
<keyword evidence="1 4" id="KW-0378">Hydrolase</keyword>
<keyword evidence="6" id="KW-1185">Reference proteome</keyword>
<dbReference type="Proteomes" id="UP001264340">
    <property type="component" value="Unassembled WGS sequence"/>
</dbReference>
<protein>
    <submittedName>
        <fullName evidence="4">Ureidoacrylate peracid hydrolase</fullName>
        <ecNumber evidence="3">3.5.1.110</ecNumber>
    </submittedName>
</protein>
<organism evidence="4 5">
    <name type="scientific">Paraburkholderia terricola</name>
    <dbReference type="NCBI Taxonomy" id="169427"/>
    <lineage>
        <taxon>Bacteria</taxon>
        <taxon>Pseudomonadati</taxon>
        <taxon>Pseudomonadota</taxon>
        <taxon>Betaproteobacteria</taxon>
        <taxon>Burkholderiales</taxon>
        <taxon>Burkholderiaceae</taxon>
        <taxon>Paraburkholderia</taxon>
    </lineage>
</organism>
<dbReference type="OrthoDB" id="9781985at2"/>